<keyword evidence="4" id="KW-1133">Transmembrane helix</keyword>
<dbReference type="InterPro" id="IPR013783">
    <property type="entry name" value="Ig-like_fold"/>
</dbReference>
<proteinExistence type="predicted"/>
<evidence type="ECO:0000313" key="8">
    <source>
        <dbReference type="Proteomes" id="UP000694427"/>
    </source>
</evidence>
<dbReference type="GO" id="GO:0004888">
    <property type="term" value="F:transmembrane signaling receptor activity"/>
    <property type="evidence" value="ECO:0007669"/>
    <property type="project" value="TreeGrafter"/>
</dbReference>
<dbReference type="Pfam" id="PF07686">
    <property type="entry name" value="V-set"/>
    <property type="match status" value="1"/>
</dbReference>
<dbReference type="SUPFAM" id="SSF48726">
    <property type="entry name" value="Immunoglobulin"/>
    <property type="match status" value="1"/>
</dbReference>
<reference evidence="7" key="2">
    <citation type="submission" date="2025-09" db="UniProtKB">
        <authorList>
            <consortium name="Ensembl"/>
        </authorList>
    </citation>
    <scope>IDENTIFICATION</scope>
</reference>
<reference evidence="7" key="1">
    <citation type="submission" date="2025-08" db="UniProtKB">
        <authorList>
            <consortium name="Ensembl"/>
        </authorList>
    </citation>
    <scope>IDENTIFICATION</scope>
</reference>
<dbReference type="PANTHER" id="PTHR11860:SF118">
    <property type="entry name" value="CMRF35-LIKE MOLECULE 3-RELATED"/>
    <property type="match status" value="1"/>
</dbReference>
<dbReference type="InterPro" id="IPR036179">
    <property type="entry name" value="Ig-like_dom_sf"/>
</dbReference>
<evidence type="ECO:0000256" key="4">
    <source>
        <dbReference type="SAM" id="Phobius"/>
    </source>
</evidence>
<dbReference type="Gene3D" id="2.60.40.10">
    <property type="entry name" value="Immunoglobulins"/>
    <property type="match status" value="1"/>
</dbReference>
<evidence type="ECO:0000256" key="5">
    <source>
        <dbReference type="SAM" id="SignalP"/>
    </source>
</evidence>
<keyword evidence="2 4" id="KW-0812">Transmembrane</keyword>
<evidence type="ECO:0000256" key="1">
    <source>
        <dbReference type="ARBA" id="ARBA00004370"/>
    </source>
</evidence>
<organism evidence="7 8">
    <name type="scientific">Cyprinus carpio</name>
    <name type="common">Common carp</name>
    <dbReference type="NCBI Taxonomy" id="7962"/>
    <lineage>
        <taxon>Eukaryota</taxon>
        <taxon>Metazoa</taxon>
        <taxon>Chordata</taxon>
        <taxon>Craniata</taxon>
        <taxon>Vertebrata</taxon>
        <taxon>Euteleostomi</taxon>
        <taxon>Actinopterygii</taxon>
        <taxon>Neopterygii</taxon>
        <taxon>Teleostei</taxon>
        <taxon>Ostariophysi</taxon>
        <taxon>Cypriniformes</taxon>
        <taxon>Cyprinidae</taxon>
        <taxon>Cyprininae</taxon>
        <taxon>Cyprinus</taxon>
    </lineage>
</organism>
<sequence>MWSFLLLWSCMGIVVVGALEKVKGHKGGRLNIRCTYESGYESNSKYLCKGKCLFGNKVIVVKSGSPAKDRRFSLSDDTTARVFTVTITDLRQEDAGQYWCGVERTLIADVYSEIMVLVKRDITTEGPTIRLCLMTSTRVSTAPLTHQTLESQTSPPDSGSFVNIIVITAGGLVLFLICAVLLIVAIWKKKTCGLGSFSAQGLHLTFRKGEDNTYETETPAVVSNSHTAQSNDGSAENTVAVDTDLDFMTAAAAVTNSVNPDQICTELTPSRHSHIYQSLTAASLQEESIYHTIQQTMME</sequence>
<evidence type="ECO:0000313" key="7">
    <source>
        <dbReference type="Ensembl" id="ENSCCRP00010062871.1"/>
    </source>
</evidence>
<protein>
    <recommendedName>
        <fullName evidence="6">Immunoglobulin domain-containing protein</fullName>
    </recommendedName>
</protein>
<dbReference type="InterPro" id="IPR003599">
    <property type="entry name" value="Ig_sub"/>
</dbReference>
<dbReference type="Proteomes" id="UP000694427">
    <property type="component" value="Unplaced"/>
</dbReference>
<dbReference type="CDD" id="cd05716">
    <property type="entry name" value="IgV_pIgR_like"/>
    <property type="match status" value="1"/>
</dbReference>
<dbReference type="PANTHER" id="PTHR11860">
    <property type="entry name" value="POLYMERIC-IMMUNOGLOBULIN RECEPTOR"/>
    <property type="match status" value="1"/>
</dbReference>
<keyword evidence="8" id="KW-1185">Reference proteome</keyword>
<evidence type="ECO:0000256" key="3">
    <source>
        <dbReference type="ARBA" id="ARBA00023136"/>
    </source>
</evidence>
<comment type="subcellular location">
    <subcellularLocation>
        <location evidence="1">Membrane</location>
    </subcellularLocation>
</comment>
<dbReference type="InterPro" id="IPR013106">
    <property type="entry name" value="Ig_V-set"/>
</dbReference>
<evidence type="ECO:0000259" key="6">
    <source>
        <dbReference type="SMART" id="SM00409"/>
    </source>
</evidence>
<dbReference type="InterPro" id="IPR050671">
    <property type="entry name" value="CD300_family_receptors"/>
</dbReference>
<dbReference type="SMART" id="SM00409">
    <property type="entry name" value="IG"/>
    <property type="match status" value="1"/>
</dbReference>
<dbReference type="GO" id="GO:0005886">
    <property type="term" value="C:plasma membrane"/>
    <property type="evidence" value="ECO:0007669"/>
    <property type="project" value="TreeGrafter"/>
</dbReference>
<feature type="transmembrane region" description="Helical" evidence="4">
    <location>
        <begin position="161"/>
        <end position="187"/>
    </location>
</feature>
<dbReference type="AlphaFoldDB" id="A0A8C1LHF7"/>
<name>A0A8C1LHF7_CYPCA</name>
<keyword evidence="5" id="KW-0732">Signal</keyword>
<feature type="chain" id="PRO_5034166606" description="Immunoglobulin domain-containing protein" evidence="5">
    <location>
        <begin position="19"/>
        <end position="299"/>
    </location>
</feature>
<dbReference type="Ensembl" id="ENSCCRT00010068993.1">
    <property type="protein sequence ID" value="ENSCCRP00010062871.1"/>
    <property type="gene ID" value="ENSCCRG00010026769.1"/>
</dbReference>
<feature type="domain" description="Immunoglobulin" evidence="6">
    <location>
        <begin position="19"/>
        <end position="119"/>
    </location>
</feature>
<feature type="signal peptide" evidence="5">
    <location>
        <begin position="1"/>
        <end position="18"/>
    </location>
</feature>
<evidence type="ECO:0000256" key="2">
    <source>
        <dbReference type="ARBA" id="ARBA00022692"/>
    </source>
</evidence>
<accession>A0A8C1LHF7</accession>
<keyword evidence="3 4" id="KW-0472">Membrane</keyword>